<gene>
    <name evidence="1" type="ORF">E2C01_042176</name>
</gene>
<sequence>MSILLEGSSKAEVPLGFSLCQLRDLRRYYADFLWKNYSFRVRYPSLCVERITEIAAFRVRDPSLCAERMTEMIVYDMEA</sequence>
<accession>A0A5B7FVR9</accession>
<name>A0A5B7FVR9_PORTR</name>
<keyword evidence="2" id="KW-1185">Reference proteome</keyword>
<dbReference type="EMBL" id="VSRR010008266">
    <property type="protein sequence ID" value="MPC48404.1"/>
    <property type="molecule type" value="Genomic_DNA"/>
</dbReference>
<dbReference type="Proteomes" id="UP000324222">
    <property type="component" value="Unassembled WGS sequence"/>
</dbReference>
<proteinExistence type="predicted"/>
<organism evidence="1 2">
    <name type="scientific">Portunus trituberculatus</name>
    <name type="common">Swimming crab</name>
    <name type="synonym">Neptunus trituberculatus</name>
    <dbReference type="NCBI Taxonomy" id="210409"/>
    <lineage>
        <taxon>Eukaryota</taxon>
        <taxon>Metazoa</taxon>
        <taxon>Ecdysozoa</taxon>
        <taxon>Arthropoda</taxon>
        <taxon>Crustacea</taxon>
        <taxon>Multicrustacea</taxon>
        <taxon>Malacostraca</taxon>
        <taxon>Eumalacostraca</taxon>
        <taxon>Eucarida</taxon>
        <taxon>Decapoda</taxon>
        <taxon>Pleocyemata</taxon>
        <taxon>Brachyura</taxon>
        <taxon>Eubrachyura</taxon>
        <taxon>Portunoidea</taxon>
        <taxon>Portunidae</taxon>
        <taxon>Portuninae</taxon>
        <taxon>Portunus</taxon>
    </lineage>
</organism>
<evidence type="ECO:0000313" key="1">
    <source>
        <dbReference type="EMBL" id="MPC48404.1"/>
    </source>
</evidence>
<comment type="caution">
    <text evidence="1">The sequence shown here is derived from an EMBL/GenBank/DDBJ whole genome shotgun (WGS) entry which is preliminary data.</text>
</comment>
<reference evidence="1 2" key="1">
    <citation type="submission" date="2019-05" db="EMBL/GenBank/DDBJ databases">
        <title>Another draft genome of Portunus trituberculatus and its Hox gene families provides insights of decapod evolution.</title>
        <authorList>
            <person name="Jeong J.-H."/>
            <person name="Song I."/>
            <person name="Kim S."/>
            <person name="Choi T."/>
            <person name="Kim D."/>
            <person name="Ryu S."/>
            <person name="Kim W."/>
        </authorList>
    </citation>
    <scope>NUCLEOTIDE SEQUENCE [LARGE SCALE GENOMIC DNA]</scope>
    <source>
        <tissue evidence="1">Muscle</tissue>
    </source>
</reference>
<evidence type="ECO:0000313" key="2">
    <source>
        <dbReference type="Proteomes" id="UP000324222"/>
    </source>
</evidence>
<dbReference type="AlphaFoldDB" id="A0A5B7FVR9"/>
<protein>
    <submittedName>
        <fullName evidence="1">Uncharacterized protein</fullName>
    </submittedName>
</protein>